<evidence type="ECO:0000256" key="8">
    <source>
        <dbReference type="SAM" id="MobiDB-lite"/>
    </source>
</evidence>
<dbReference type="AlphaFoldDB" id="A0A871R738"/>
<evidence type="ECO:0000259" key="10">
    <source>
        <dbReference type="PROSITE" id="PS51741"/>
    </source>
</evidence>
<dbReference type="SMART" id="SM00055">
    <property type="entry name" value="FCH"/>
    <property type="match status" value="1"/>
</dbReference>
<dbReference type="PROSITE" id="PS50002">
    <property type="entry name" value="SH3"/>
    <property type="match status" value="2"/>
</dbReference>
<dbReference type="InterPro" id="IPR035459">
    <property type="entry name" value="Bzz1_SH3_1"/>
</dbReference>
<dbReference type="Gene3D" id="2.30.30.40">
    <property type="entry name" value="SH3 Domains"/>
    <property type="match status" value="2"/>
</dbReference>
<evidence type="ECO:0000256" key="6">
    <source>
        <dbReference type="PROSITE-ProRule" id="PRU00192"/>
    </source>
</evidence>
<organism evidence="11 12">
    <name type="scientific">Dekkera bruxellensis</name>
    <name type="common">Brettanomyces custersii</name>
    <dbReference type="NCBI Taxonomy" id="5007"/>
    <lineage>
        <taxon>Eukaryota</taxon>
        <taxon>Fungi</taxon>
        <taxon>Dikarya</taxon>
        <taxon>Ascomycota</taxon>
        <taxon>Saccharomycotina</taxon>
        <taxon>Pichiomycetes</taxon>
        <taxon>Pichiales</taxon>
        <taxon>Pichiaceae</taxon>
        <taxon>Brettanomyces</taxon>
    </lineage>
</organism>
<dbReference type="GO" id="GO:0030833">
    <property type="term" value="P:regulation of actin filament polymerization"/>
    <property type="evidence" value="ECO:0007669"/>
    <property type="project" value="TreeGrafter"/>
</dbReference>
<dbReference type="InterPro" id="IPR027267">
    <property type="entry name" value="AH/BAR_dom_sf"/>
</dbReference>
<dbReference type="SUPFAM" id="SSF103657">
    <property type="entry name" value="BAR/IMD domain-like"/>
    <property type="match status" value="1"/>
</dbReference>
<dbReference type="CDD" id="cd11912">
    <property type="entry name" value="SH3_Bzz1_1"/>
    <property type="match status" value="1"/>
</dbReference>
<gene>
    <name evidence="11" type="ORF">BRETT_002478</name>
</gene>
<evidence type="ECO:0000256" key="1">
    <source>
        <dbReference type="ARBA" id="ARBA00022443"/>
    </source>
</evidence>
<dbReference type="GeneID" id="64574402"/>
<feature type="region of interest" description="Disordered" evidence="8">
    <location>
        <begin position="413"/>
        <end position="453"/>
    </location>
</feature>
<protein>
    <recommendedName>
        <fullName evidence="5">Protein BZZ1</fullName>
    </recommendedName>
</protein>
<evidence type="ECO:0000259" key="9">
    <source>
        <dbReference type="PROSITE" id="PS50002"/>
    </source>
</evidence>
<evidence type="ECO:0000313" key="11">
    <source>
        <dbReference type="EMBL" id="QOU22303.1"/>
    </source>
</evidence>
<dbReference type="Pfam" id="PF00611">
    <property type="entry name" value="FCH"/>
    <property type="match status" value="1"/>
</dbReference>
<dbReference type="PANTHER" id="PTHR15735">
    <property type="entry name" value="FCH AND DOUBLE SH3 DOMAINS PROTEIN"/>
    <property type="match status" value="1"/>
</dbReference>
<reference evidence="11" key="1">
    <citation type="submission" date="2020-10" db="EMBL/GenBank/DDBJ databases">
        <authorList>
            <person name="Palmer J.M."/>
        </authorList>
    </citation>
    <scope>NUCLEOTIDE SEQUENCE</scope>
    <source>
        <strain evidence="11">UCD 2041</strain>
    </source>
</reference>
<dbReference type="InterPro" id="IPR031160">
    <property type="entry name" value="F_BAR_dom"/>
</dbReference>
<dbReference type="PRINTS" id="PR00499">
    <property type="entry name" value="P67PHOX"/>
</dbReference>
<evidence type="ECO:0000256" key="7">
    <source>
        <dbReference type="PROSITE-ProRule" id="PRU01077"/>
    </source>
</evidence>
<dbReference type="PANTHER" id="PTHR15735:SF21">
    <property type="entry name" value="PROTEIN NERVOUS WRECK"/>
    <property type="match status" value="1"/>
</dbReference>
<dbReference type="GO" id="GO:0030864">
    <property type="term" value="C:cortical actin cytoskeleton"/>
    <property type="evidence" value="ECO:0007669"/>
    <property type="project" value="UniProtKB-ARBA"/>
</dbReference>
<dbReference type="FunFam" id="2.30.30.40:FF:000072">
    <property type="entry name" value="Unconventional Myosin IB"/>
    <property type="match status" value="1"/>
</dbReference>
<dbReference type="SUPFAM" id="SSF50044">
    <property type="entry name" value="SH3-domain"/>
    <property type="match status" value="2"/>
</dbReference>
<evidence type="ECO:0000256" key="5">
    <source>
        <dbReference type="ARBA" id="ARBA00074946"/>
    </source>
</evidence>
<feature type="compositionally biased region" description="Low complexity" evidence="8">
    <location>
        <begin position="490"/>
        <end position="506"/>
    </location>
</feature>
<feature type="domain" description="SH3" evidence="9">
    <location>
        <begin position="507"/>
        <end position="568"/>
    </location>
</feature>
<evidence type="ECO:0000256" key="2">
    <source>
        <dbReference type="ARBA" id="ARBA00023054"/>
    </source>
</evidence>
<proteinExistence type="inferred from homology"/>
<evidence type="ECO:0000313" key="12">
    <source>
        <dbReference type="Proteomes" id="UP000663131"/>
    </source>
</evidence>
<sequence length="645" mass="72345">MDNISIGNEIKDGFERTDKWVKANLTWLSEIETFYRQRATIEKEYAEKMKQLTSAAFKKKAEETATLSVGEKPLVTPGSLESASMVAWNEVLTQTENMAKKRAQLGRDLETRVASEVRSVQERYERLRQRWKQANESLVKAKEKERANLMSKKKAYDEKCQSMENQRAKSEKNSSSKNADRYKKKEKEMYISKNEYIMGLSVANRLKDKYYYQDVPEVLDGLQSVNEAKVSALNGLLLVESYLERQCNENCSRCLKDADGVIKQNIPRLDSAMFVKHNVGGWKEPADFQFEPSPIWHDDETMAVEGDAELEQLKERLGGASLRYERYEQTCTAEKQQVGEVLEERKQVLGGDIGRSVEVRKKDAYLEFEKLLFRSISMLEQFSKDDSERVRSEVEIETIQTATEGKDMTISQKVVQPQKSSRFGLFHHRRRNGAKDTAGNSGNGDSSMSASDLQSVTSSVSKLSLKGAGRTKSRLFGGKAIGRFLSSTGNESRNSSMSNFSSESAESGAGYAKARFPYEAKDEDEISIQAGETLSVLQMDDGSGWTQVHTPDGSSGLVPTTYIEIIPRRTSQTKKVGPQVAPRRHGKKIVYMQALYDYQARGSDELSIKAGDKIVVTSKDDGSGWTEGQLNGSTGLFPTSYAKSV</sequence>
<feature type="compositionally biased region" description="Polar residues" evidence="8">
    <location>
        <begin position="438"/>
        <end position="453"/>
    </location>
</feature>
<accession>A0A871R738</accession>
<evidence type="ECO:0000256" key="4">
    <source>
        <dbReference type="ARBA" id="ARBA00061387"/>
    </source>
</evidence>
<dbReference type="InterPro" id="IPR001060">
    <property type="entry name" value="FCH_dom"/>
</dbReference>
<dbReference type="Pfam" id="PF14604">
    <property type="entry name" value="SH3_9"/>
    <property type="match status" value="1"/>
</dbReference>
<dbReference type="PRINTS" id="PR00452">
    <property type="entry name" value="SH3DOMAIN"/>
</dbReference>
<reference evidence="11" key="2">
    <citation type="journal article" name="BMC Genomics">
        <title>New genome assemblies reveal patterns of domestication and adaptation across Brettanomyces (Dekkera) species.</title>
        <authorList>
            <person name="Roach M.J."/>
            <person name="Borneman A.R."/>
        </authorList>
    </citation>
    <scope>NUCLEOTIDE SEQUENCE</scope>
    <source>
        <strain evidence="11">UCD 2041</strain>
    </source>
</reference>
<feature type="domain" description="SH3" evidence="9">
    <location>
        <begin position="587"/>
        <end position="645"/>
    </location>
</feature>
<dbReference type="RefSeq" id="XP_041138796.1">
    <property type="nucleotide sequence ID" value="XM_041281005.1"/>
</dbReference>
<dbReference type="EMBL" id="CP063137">
    <property type="protein sequence ID" value="QOU22303.1"/>
    <property type="molecule type" value="Genomic_DNA"/>
</dbReference>
<dbReference type="FunFam" id="1.20.1270.60:FF:000060">
    <property type="entry name" value="Actin polymerization protein Bzz1"/>
    <property type="match status" value="1"/>
</dbReference>
<dbReference type="Proteomes" id="UP000663131">
    <property type="component" value="Chromosome 9"/>
</dbReference>
<dbReference type="InterPro" id="IPR001452">
    <property type="entry name" value="SH3_domain"/>
</dbReference>
<keyword evidence="2 7" id="KW-0175">Coiled coil</keyword>
<dbReference type="GO" id="GO:0045010">
    <property type="term" value="P:actin nucleation"/>
    <property type="evidence" value="ECO:0007669"/>
    <property type="project" value="UniProtKB-ARBA"/>
</dbReference>
<dbReference type="KEGG" id="bbrx:BRETT_002478"/>
<name>A0A871R738_DEKBR</name>
<dbReference type="InterPro" id="IPR036028">
    <property type="entry name" value="SH3-like_dom_sf"/>
</dbReference>
<dbReference type="Gene3D" id="1.20.1270.60">
    <property type="entry name" value="Arfaptin homology (AH) domain/BAR domain"/>
    <property type="match status" value="1"/>
</dbReference>
<feature type="compositionally biased region" description="Basic and acidic residues" evidence="8">
    <location>
        <begin position="154"/>
        <end position="184"/>
    </location>
</feature>
<comment type="similarity">
    <text evidence="4">Belongs to the BZZ1 family.</text>
</comment>
<dbReference type="CDD" id="cd11778">
    <property type="entry name" value="SH3_Bzz1_2"/>
    <property type="match status" value="1"/>
</dbReference>
<feature type="region of interest" description="Disordered" evidence="8">
    <location>
        <begin position="484"/>
        <end position="506"/>
    </location>
</feature>
<feature type="domain" description="F-BAR" evidence="10">
    <location>
        <begin position="4"/>
        <end position="270"/>
    </location>
</feature>
<dbReference type="PROSITE" id="PS51741">
    <property type="entry name" value="F_BAR"/>
    <property type="match status" value="1"/>
</dbReference>
<feature type="region of interest" description="Disordered" evidence="8">
    <location>
        <begin position="619"/>
        <end position="645"/>
    </location>
</feature>
<feature type="region of interest" description="Disordered" evidence="8">
    <location>
        <begin position="150"/>
        <end position="184"/>
    </location>
</feature>
<comment type="function">
    <text evidence="3">Plays a role in endocytosis and trafficking to the vacuole. Functions with type I myosins to restore polarity of the actin cytoskeleton after NaCl stress.</text>
</comment>
<dbReference type="SMART" id="SM00326">
    <property type="entry name" value="SH3"/>
    <property type="match status" value="2"/>
</dbReference>
<keyword evidence="1 6" id="KW-0728">SH3 domain</keyword>
<evidence type="ECO:0000256" key="3">
    <source>
        <dbReference type="ARBA" id="ARBA00054085"/>
    </source>
</evidence>
<feature type="compositionally biased region" description="Polar residues" evidence="8">
    <location>
        <begin position="626"/>
        <end position="645"/>
    </location>
</feature>
<dbReference type="Pfam" id="PF00018">
    <property type="entry name" value="SH3_1"/>
    <property type="match status" value="1"/>
</dbReference>
<dbReference type="OrthoDB" id="8783038at2759"/>